<keyword evidence="1" id="KW-0812">Transmembrane</keyword>
<sequence>MELFFLYLITGSILFLYSFYDSFYHAEVYLFSYVLTPLELTISFYLFLLSVVFLLYKKSILSLRSKKQIYELSIFHFLITFSLLFIAQYTYCMFFQFIYLLLLLDFNKKNINNSIFLFYLLLAHYALVLEFTSDRMILYFLNLFAATLLIYRQKRFFSKLEYLACGICVVILLLIFNIFDTFIYDIYIWLDIVDAPKFINSEVLYLLSLLHIFLFFFVEFKKK</sequence>
<proteinExistence type="predicted"/>
<evidence type="ECO:0000256" key="1">
    <source>
        <dbReference type="SAM" id="Phobius"/>
    </source>
</evidence>
<name>Q2YZL6_9BACT</name>
<reference evidence="2" key="1">
    <citation type="journal article" date="2005" name="Environ. Microbiol.">
        <title>Lateral gene transfer and phylogenetic assignment of environmental fosmid clones.</title>
        <authorList>
            <person name="Nesbo C.L."/>
            <person name="Boucher Y."/>
            <person name="Dlutek M."/>
            <person name="Doolittle F.W."/>
        </authorList>
    </citation>
    <scope>NUCLEOTIDE SEQUENCE</scope>
</reference>
<feature type="transmembrane region" description="Helical" evidence="1">
    <location>
        <begin position="203"/>
        <end position="220"/>
    </location>
</feature>
<accession>Q2YZL6</accession>
<protein>
    <submittedName>
        <fullName evidence="2">Uncharacterized protein</fullName>
    </submittedName>
</protein>
<dbReference type="EMBL" id="AJ937769">
    <property type="protein sequence ID" value="CAI78772.1"/>
    <property type="molecule type" value="Genomic_DNA"/>
</dbReference>
<keyword evidence="1" id="KW-1133">Transmembrane helix</keyword>
<evidence type="ECO:0000313" key="2">
    <source>
        <dbReference type="EMBL" id="CAI78772.1"/>
    </source>
</evidence>
<dbReference type="AlphaFoldDB" id="Q2YZL6"/>
<feature type="transmembrane region" description="Helical" evidence="1">
    <location>
        <begin position="163"/>
        <end position="183"/>
    </location>
</feature>
<feature type="transmembrane region" description="Helical" evidence="1">
    <location>
        <begin position="111"/>
        <end position="129"/>
    </location>
</feature>
<feature type="transmembrane region" description="Helical" evidence="1">
    <location>
        <begin position="6"/>
        <end position="23"/>
    </location>
</feature>
<feature type="transmembrane region" description="Helical" evidence="1">
    <location>
        <begin position="74"/>
        <end position="104"/>
    </location>
</feature>
<feature type="transmembrane region" description="Helical" evidence="1">
    <location>
        <begin position="30"/>
        <end position="54"/>
    </location>
</feature>
<organism evidence="2">
    <name type="scientific">uncultured Campylobacterota bacterium</name>
    <dbReference type="NCBI Taxonomy" id="120858"/>
    <lineage>
        <taxon>Bacteria</taxon>
        <taxon>Pseudomonadati</taxon>
        <taxon>Campylobacterota</taxon>
        <taxon>environmental samples</taxon>
    </lineage>
</organism>
<keyword evidence="1" id="KW-0472">Membrane</keyword>